<dbReference type="EMBL" id="BAABGN010000028">
    <property type="protein sequence ID" value="GAA4434241.1"/>
    <property type="molecule type" value="Genomic_DNA"/>
</dbReference>
<protein>
    <submittedName>
        <fullName evidence="1">Uncharacterized protein</fullName>
    </submittedName>
</protein>
<gene>
    <name evidence="1" type="ORF">GCM10023169_41610</name>
</gene>
<organism evidence="1 2">
    <name type="scientific">Georgenia halophila</name>
    <dbReference type="NCBI Taxonomy" id="620889"/>
    <lineage>
        <taxon>Bacteria</taxon>
        <taxon>Bacillati</taxon>
        <taxon>Actinomycetota</taxon>
        <taxon>Actinomycetes</taxon>
        <taxon>Micrococcales</taxon>
        <taxon>Bogoriellaceae</taxon>
        <taxon>Georgenia</taxon>
    </lineage>
</organism>
<proteinExistence type="predicted"/>
<keyword evidence="2" id="KW-1185">Reference proteome</keyword>
<sequence length="92" mass="10037">MAREHLDESGDRRLVDPELRGQLAERGLVLAGEDLEHAQGTVDGLDRTIRSLCVDAHAPDPKPGTPSSVAICRCAMRNPLRRAQPTVRKGVM</sequence>
<comment type="caution">
    <text evidence="1">The sequence shown here is derived from an EMBL/GenBank/DDBJ whole genome shotgun (WGS) entry which is preliminary data.</text>
</comment>
<name>A0ABP8LS61_9MICO</name>
<evidence type="ECO:0000313" key="1">
    <source>
        <dbReference type="EMBL" id="GAA4434241.1"/>
    </source>
</evidence>
<reference evidence="2" key="1">
    <citation type="journal article" date="2019" name="Int. J. Syst. Evol. Microbiol.">
        <title>The Global Catalogue of Microorganisms (GCM) 10K type strain sequencing project: providing services to taxonomists for standard genome sequencing and annotation.</title>
        <authorList>
            <consortium name="The Broad Institute Genomics Platform"/>
            <consortium name="The Broad Institute Genome Sequencing Center for Infectious Disease"/>
            <person name="Wu L."/>
            <person name="Ma J."/>
        </authorList>
    </citation>
    <scope>NUCLEOTIDE SEQUENCE [LARGE SCALE GENOMIC DNA]</scope>
    <source>
        <strain evidence="2">JCM 17810</strain>
    </source>
</reference>
<evidence type="ECO:0000313" key="2">
    <source>
        <dbReference type="Proteomes" id="UP001500622"/>
    </source>
</evidence>
<dbReference type="Proteomes" id="UP001500622">
    <property type="component" value="Unassembled WGS sequence"/>
</dbReference>
<accession>A0ABP8LS61</accession>